<dbReference type="FunFam" id="3.40.50.300:FF:000679">
    <property type="entry name" value="Thymidylate kinase"/>
    <property type="match status" value="1"/>
</dbReference>
<dbReference type="GeneID" id="110237951"/>
<evidence type="ECO:0000256" key="6">
    <source>
        <dbReference type="ARBA" id="ARBA00022727"/>
    </source>
</evidence>
<dbReference type="KEGG" id="epa:110235409"/>
<dbReference type="GeneID" id="110235409"/>
<dbReference type="OrthoDB" id="425602at2759"/>
<evidence type="ECO:0000313" key="11">
    <source>
        <dbReference type="EnsemblMetazoa" id="XP_020899231.1"/>
    </source>
</evidence>
<evidence type="ECO:0000256" key="3">
    <source>
        <dbReference type="ARBA" id="ARBA00012980"/>
    </source>
</evidence>
<keyword evidence="8" id="KW-0418">Kinase</keyword>
<evidence type="ECO:0000256" key="1">
    <source>
        <dbReference type="ARBA" id="ARBA00004992"/>
    </source>
</evidence>
<accession>A0A913X5G2</accession>
<protein>
    <recommendedName>
        <fullName evidence="4">Thymidylate kinase</fullName>
        <ecNumber evidence="3">2.7.4.9</ecNumber>
    </recommendedName>
</protein>
<dbReference type="AlphaFoldDB" id="A0A913X5G2"/>
<dbReference type="PANTHER" id="PTHR10344:SF1">
    <property type="entry name" value="THYMIDYLATE KINASE"/>
    <property type="match status" value="1"/>
</dbReference>
<proteinExistence type="inferred from homology"/>
<reference evidence="11" key="1">
    <citation type="submission" date="2022-11" db="UniProtKB">
        <authorList>
            <consortium name="EnsemblMetazoa"/>
        </authorList>
    </citation>
    <scope>IDENTIFICATION</scope>
</reference>
<evidence type="ECO:0000256" key="7">
    <source>
        <dbReference type="ARBA" id="ARBA00022741"/>
    </source>
</evidence>
<dbReference type="InterPro" id="IPR027417">
    <property type="entry name" value="P-loop_NTPase"/>
</dbReference>
<dbReference type="OMA" id="YWHQFDA"/>
<dbReference type="GO" id="GO:0005524">
    <property type="term" value="F:ATP binding"/>
    <property type="evidence" value="ECO:0007669"/>
    <property type="project" value="UniProtKB-KW"/>
</dbReference>
<dbReference type="GO" id="GO:0004550">
    <property type="term" value="F:nucleoside diphosphate kinase activity"/>
    <property type="evidence" value="ECO:0007669"/>
    <property type="project" value="TreeGrafter"/>
</dbReference>
<dbReference type="SUPFAM" id="SSF52540">
    <property type="entry name" value="P-loop containing nucleoside triphosphate hydrolases"/>
    <property type="match status" value="1"/>
</dbReference>
<dbReference type="NCBIfam" id="TIGR00041">
    <property type="entry name" value="DTMP_kinase"/>
    <property type="match status" value="1"/>
</dbReference>
<evidence type="ECO:0000256" key="8">
    <source>
        <dbReference type="ARBA" id="ARBA00022777"/>
    </source>
</evidence>
<evidence type="ECO:0000256" key="2">
    <source>
        <dbReference type="ARBA" id="ARBA00009776"/>
    </source>
</evidence>
<dbReference type="Gene3D" id="3.40.50.300">
    <property type="entry name" value="P-loop containing nucleotide triphosphate hydrolases"/>
    <property type="match status" value="1"/>
</dbReference>
<dbReference type="EC" id="2.7.4.9" evidence="3"/>
<dbReference type="InterPro" id="IPR039430">
    <property type="entry name" value="Thymidylate_kin-like_dom"/>
</dbReference>
<dbReference type="CDD" id="cd01672">
    <property type="entry name" value="TMPK"/>
    <property type="match status" value="1"/>
</dbReference>
<keyword evidence="9" id="KW-0067">ATP-binding</keyword>
<dbReference type="PANTHER" id="PTHR10344">
    <property type="entry name" value="THYMIDYLATE KINASE"/>
    <property type="match status" value="1"/>
</dbReference>
<keyword evidence="12" id="KW-1185">Reference proteome</keyword>
<evidence type="ECO:0000256" key="5">
    <source>
        <dbReference type="ARBA" id="ARBA00022679"/>
    </source>
</evidence>
<evidence type="ECO:0000256" key="4">
    <source>
        <dbReference type="ARBA" id="ARBA00017144"/>
    </source>
</evidence>
<keyword evidence="7" id="KW-0547">Nucleotide-binding</keyword>
<dbReference type="PROSITE" id="PS01331">
    <property type="entry name" value="THYMIDYLATE_KINASE"/>
    <property type="match status" value="1"/>
</dbReference>
<dbReference type="GO" id="GO:0004798">
    <property type="term" value="F:dTMP kinase activity"/>
    <property type="evidence" value="ECO:0007669"/>
    <property type="project" value="UniProtKB-EC"/>
</dbReference>
<dbReference type="GO" id="GO:0006235">
    <property type="term" value="P:dTTP biosynthetic process"/>
    <property type="evidence" value="ECO:0007669"/>
    <property type="project" value="TreeGrafter"/>
</dbReference>
<dbReference type="InterPro" id="IPR018094">
    <property type="entry name" value="Thymidylate_kinase"/>
</dbReference>
<dbReference type="GO" id="GO:0006233">
    <property type="term" value="P:dTDP biosynthetic process"/>
    <property type="evidence" value="ECO:0007669"/>
    <property type="project" value="InterPro"/>
</dbReference>
<sequence>MSSFKSRGLFVCIEGCDRAGKSTQAKLLVEYIKSLGRAVEHFRFPDRSTAIGKCIDSYLQGTSDLEDHAIHLLFSANRWEAVPKMKRLLHSGTCIITDRYAFSGVAFTAAKGYDTTWCMNPERGLPLPDLTVYLDISTEKASKRSEFGEERYENSEFQEKVSKKYQELITKDWKVIDATQSIEKIHQEIKDAVDIVQKSVINNNELLKELWTWPQL</sequence>
<dbReference type="Proteomes" id="UP000887567">
    <property type="component" value="Unplaced"/>
</dbReference>
<keyword evidence="6" id="KW-0545">Nucleotide biosynthesis</keyword>
<dbReference type="GO" id="GO:0005739">
    <property type="term" value="C:mitochondrion"/>
    <property type="evidence" value="ECO:0007669"/>
    <property type="project" value="TreeGrafter"/>
</dbReference>
<keyword evidence="5" id="KW-0808">Transferase</keyword>
<dbReference type="HAMAP" id="MF_00165">
    <property type="entry name" value="Thymidylate_kinase"/>
    <property type="match status" value="1"/>
</dbReference>
<dbReference type="EnsemblMetazoa" id="XM_021043572.2">
    <property type="protein sequence ID" value="XP_020899231.1"/>
    <property type="gene ID" value="LOC110237951"/>
</dbReference>
<dbReference type="GO" id="GO:0005829">
    <property type="term" value="C:cytosol"/>
    <property type="evidence" value="ECO:0007669"/>
    <property type="project" value="TreeGrafter"/>
</dbReference>
<dbReference type="RefSeq" id="XP_020899231.1">
    <property type="nucleotide sequence ID" value="XM_021043572.2"/>
</dbReference>
<dbReference type="EnsemblMetazoa" id="XM_021040866.2">
    <property type="protein sequence ID" value="XP_020896525.1"/>
    <property type="gene ID" value="LOC110235409"/>
</dbReference>
<dbReference type="GO" id="GO:0005634">
    <property type="term" value="C:nucleus"/>
    <property type="evidence" value="ECO:0007669"/>
    <property type="project" value="TreeGrafter"/>
</dbReference>
<dbReference type="GO" id="GO:0006227">
    <property type="term" value="P:dUDP biosynthetic process"/>
    <property type="evidence" value="ECO:0007669"/>
    <property type="project" value="TreeGrafter"/>
</dbReference>
<dbReference type="KEGG" id="epa:110237951"/>
<comment type="pathway">
    <text evidence="1">Pyrimidine metabolism; dTTP biosynthesis.</text>
</comment>
<dbReference type="Pfam" id="PF02223">
    <property type="entry name" value="Thymidylate_kin"/>
    <property type="match status" value="1"/>
</dbReference>
<dbReference type="InterPro" id="IPR018095">
    <property type="entry name" value="Thymidylate_kin_CS"/>
</dbReference>
<dbReference type="RefSeq" id="XP_020896525.1">
    <property type="nucleotide sequence ID" value="XM_021040866.2"/>
</dbReference>
<evidence type="ECO:0000256" key="9">
    <source>
        <dbReference type="ARBA" id="ARBA00022840"/>
    </source>
</evidence>
<comment type="similarity">
    <text evidence="2">Belongs to the thymidylate kinase family.</text>
</comment>
<name>A0A913X5G2_EXADI</name>
<feature type="domain" description="Thymidylate kinase-like" evidence="10">
    <location>
        <begin position="13"/>
        <end position="189"/>
    </location>
</feature>
<organism evidence="11 12">
    <name type="scientific">Exaiptasia diaphana</name>
    <name type="common">Tropical sea anemone</name>
    <name type="synonym">Aiptasia pulchella</name>
    <dbReference type="NCBI Taxonomy" id="2652724"/>
    <lineage>
        <taxon>Eukaryota</taxon>
        <taxon>Metazoa</taxon>
        <taxon>Cnidaria</taxon>
        <taxon>Anthozoa</taxon>
        <taxon>Hexacorallia</taxon>
        <taxon>Actiniaria</taxon>
        <taxon>Aiptasiidae</taxon>
        <taxon>Exaiptasia</taxon>
    </lineage>
</organism>
<evidence type="ECO:0000313" key="12">
    <source>
        <dbReference type="Proteomes" id="UP000887567"/>
    </source>
</evidence>
<evidence type="ECO:0000259" key="10">
    <source>
        <dbReference type="Pfam" id="PF02223"/>
    </source>
</evidence>